<evidence type="ECO:0000313" key="2">
    <source>
        <dbReference type="Proteomes" id="UP000662973"/>
    </source>
</evidence>
<keyword evidence="2" id="KW-1185">Reference proteome</keyword>
<dbReference type="AlphaFoldDB" id="A0A897NAR4"/>
<protein>
    <submittedName>
        <fullName evidence="1">Uncharacterized protein</fullName>
    </submittedName>
</protein>
<evidence type="ECO:0000313" key="1">
    <source>
        <dbReference type="EMBL" id="QSG08455.1"/>
    </source>
</evidence>
<sequence length="45" mass="5175">MIARRVVRLCDVIGYFLRISEATVKNTVRKKTFSVDLDSFIINVS</sequence>
<dbReference type="Proteomes" id="UP000662973">
    <property type="component" value="Chromosome"/>
</dbReference>
<organism evidence="1 2">
    <name type="scientific">Halapricum desulfuricans</name>
    <dbReference type="NCBI Taxonomy" id="2841257"/>
    <lineage>
        <taxon>Archaea</taxon>
        <taxon>Methanobacteriati</taxon>
        <taxon>Methanobacteriota</taxon>
        <taxon>Stenosarchaea group</taxon>
        <taxon>Halobacteria</taxon>
        <taxon>Halobacteriales</taxon>
        <taxon>Haloarculaceae</taxon>
        <taxon>Halapricum</taxon>
    </lineage>
</organism>
<dbReference type="EMBL" id="CP064788">
    <property type="protein sequence ID" value="QSG08455.1"/>
    <property type="molecule type" value="Genomic_DNA"/>
</dbReference>
<proteinExistence type="predicted"/>
<gene>
    <name evidence="1" type="ORF">HSR122_1053</name>
</gene>
<name>A0A897NAR4_9EURY</name>
<accession>A0A897NAR4</accession>
<dbReference type="KEGG" id="hds:HSR122_1053"/>
<reference evidence="1 2" key="1">
    <citation type="submission" date="2020-11" db="EMBL/GenBank/DDBJ databases">
        <title>Carbohydrate-dependent, anaerobic sulfur respiration: A novel catabolism in halophilic archaea.</title>
        <authorList>
            <person name="Sorokin D.Y."/>
            <person name="Messina E."/>
            <person name="Smedile F."/>
            <person name="La Cono V."/>
            <person name="Hallsworth J.E."/>
            <person name="Yakimov M.M."/>
        </authorList>
    </citation>
    <scope>NUCLEOTIDE SEQUENCE [LARGE SCALE GENOMIC DNA]</scope>
    <source>
        <strain evidence="1 2">HSR12-2</strain>
    </source>
</reference>